<organism evidence="9 10">
    <name type="scientific">Abeliophyllum distichum</name>
    <dbReference type="NCBI Taxonomy" id="126358"/>
    <lineage>
        <taxon>Eukaryota</taxon>
        <taxon>Viridiplantae</taxon>
        <taxon>Streptophyta</taxon>
        <taxon>Embryophyta</taxon>
        <taxon>Tracheophyta</taxon>
        <taxon>Spermatophyta</taxon>
        <taxon>Magnoliopsida</taxon>
        <taxon>eudicotyledons</taxon>
        <taxon>Gunneridae</taxon>
        <taxon>Pentapetalae</taxon>
        <taxon>asterids</taxon>
        <taxon>lamiids</taxon>
        <taxon>Lamiales</taxon>
        <taxon>Oleaceae</taxon>
        <taxon>Forsythieae</taxon>
        <taxon>Abeliophyllum</taxon>
    </lineage>
</organism>
<feature type="domain" description="FLZ-type" evidence="8">
    <location>
        <begin position="78"/>
        <end position="122"/>
    </location>
</feature>
<keyword evidence="10" id="KW-1185">Reference proteome</keyword>
<reference evidence="10" key="1">
    <citation type="submission" date="2024-07" db="EMBL/GenBank/DDBJ databases">
        <title>Two chromosome-level genome assemblies of Korean endemic species Abeliophyllum distichum and Forsythia ovata (Oleaceae).</title>
        <authorList>
            <person name="Jang H."/>
        </authorList>
    </citation>
    <scope>NUCLEOTIDE SEQUENCE [LARGE SCALE GENOMIC DNA]</scope>
</reference>
<evidence type="ECO:0000313" key="9">
    <source>
        <dbReference type="EMBL" id="KAL2531428.1"/>
    </source>
</evidence>
<dbReference type="InterPro" id="IPR007650">
    <property type="entry name" value="Zf-FLZ_dom"/>
</dbReference>
<dbReference type="PANTHER" id="PTHR33059:SF76">
    <property type="entry name" value="FCS-LIKE ZINC FINGER 7"/>
    <property type="match status" value="1"/>
</dbReference>
<evidence type="ECO:0000259" key="8">
    <source>
        <dbReference type="PROSITE" id="PS51795"/>
    </source>
</evidence>
<evidence type="ECO:0000256" key="4">
    <source>
        <dbReference type="ARBA" id="ARBA00022723"/>
    </source>
</evidence>
<dbReference type="Proteomes" id="UP001604336">
    <property type="component" value="Unassembled WGS sequence"/>
</dbReference>
<proteinExistence type="inferred from homology"/>
<dbReference type="Pfam" id="PF04570">
    <property type="entry name" value="zf-FLZ"/>
    <property type="match status" value="1"/>
</dbReference>
<keyword evidence="5" id="KW-0863">Zinc-finger</keyword>
<name>A0ABD1V3B2_9LAMI</name>
<accession>A0ABD1V3B2</accession>
<keyword evidence="4" id="KW-0479">Metal-binding</keyword>
<feature type="compositionally biased region" description="Basic residues" evidence="7">
    <location>
        <begin position="1"/>
        <end position="10"/>
    </location>
</feature>
<dbReference type="PROSITE" id="PS51795">
    <property type="entry name" value="ZF_FLZ"/>
    <property type="match status" value="1"/>
</dbReference>
<evidence type="ECO:0000256" key="6">
    <source>
        <dbReference type="PROSITE-ProRule" id="PRU01131"/>
    </source>
</evidence>
<dbReference type="PANTHER" id="PTHR33059">
    <property type="entry name" value="FCS-LIKE ZINC FINGER 5"/>
    <property type="match status" value="1"/>
</dbReference>
<protein>
    <recommendedName>
        <fullName evidence="8">FLZ-type domain-containing protein</fullName>
    </recommendedName>
</protein>
<evidence type="ECO:0000256" key="5">
    <source>
        <dbReference type="ARBA" id="ARBA00022771"/>
    </source>
</evidence>
<evidence type="ECO:0000256" key="2">
    <source>
        <dbReference type="ARBA" id="ARBA00009374"/>
    </source>
</evidence>
<dbReference type="AlphaFoldDB" id="A0ABD1V3B2"/>
<dbReference type="EMBL" id="JBFOLK010000002">
    <property type="protein sequence ID" value="KAL2531428.1"/>
    <property type="molecule type" value="Genomic_DNA"/>
</dbReference>
<comment type="similarity">
    <text evidence="2">Belongs to the FLZ family.</text>
</comment>
<feature type="zinc finger region" description="FLZ-type" evidence="6">
    <location>
        <begin position="78"/>
        <end position="122"/>
    </location>
</feature>
<gene>
    <name evidence="9" type="ORF">Adt_04779</name>
</gene>
<dbReference type="GO" id="GO:0008270">
    <property type="term" value="F:zinc ion binding"/>
    <property type="evidence" value="ECO:0007669"/>
    <property type="project" value="UniProtKB-KW"/>
</dbReference>
<comment type="caution">
    <text evidence="9">The sequence shown here is derived from an EMBL/GenBank/DDBJ whole genome shotgun (WGS) entry which is preliminary data.</text>
</comment>
<sequence>MLGKRGRPPFRKTTSMSEINASVGDIPPPLEPQNPMIGGGFGDVIVGPSAYNEGSMAMMSPGNYMRGLGDSAAVETADFLRTCGLCNRRLPPGRDIYMYRGDAAFCSLECREQQIKQDEKKERRAMAVSKKGESHHNRYEVVAAAASDASGCETMAAA</sequence>
<keyword evidence="3" id="KW-0963">Cytoplasm</keyword>
<dbReference type="GO" id="GO:0005737">
    <property type="term" value="C:cytoplasm"/>
    <property type="evidence" value="ECO:0007669"/>
    <property type="project" value="UniProtKB-SubCell"/>
</dbReference>
<comment type="subcellular location">
    <subcellularLocation>
        <location evidence="1">Cytoplasm</location>
    </subcellularLocation>
</comment>
<evidence type="ECO:0000313" key="10">
    <source>
        <dbReference type="Proteomes" id="UP001604336"/>
    </source>
</evidence>
<evidence type="ECO:0000256" key="7">
    <source>
        <dbReference type="SAM" id="MobiDB-lite"/>
    </source>
</evidence>
<keyword evidence="5" id="KW-0862">Zinc</keyword>
<feature type="region of interest" description="Disordered" evidence="7">
    <location>
        <begin position="1"/>
        <end position="27"/>
    </location>
</feature>
<evidence type="ECO:0000256" key="3">
    <source>
        <dbReference type="ARBA" id="ARBA00022490"/>
    </source>
</evidence>
<evidence type="ECO:0000256" key="1">
    <source>
        <dbReference type="ARBA" id="ARBA00004496"/>
    </source>
</evidence>